<dbReference type="RefSeq" id="WP_088337040.1">
    <property type="nucleotide sequence ID" value="NZ_CP021934.1"/>
</dbReference>
<keyword evidence="2" id="KW-1185">Reference proteome</keyword>
<dbReference type="EMBL" id="CP021934">
    <property type="protein sequence ID" value="ASC02657.1"/>
    <property type="molecule type" value="Genomic_DNA"/>
</dbReference>
<dbReference type="AlphaFoldDB" id="A0A1Z3CGB0"/>
<dbReference type="InterPro" id="IPR025387">
    <property type="entry name" value="DUF4299"/>
</dbReference>
<name>A0A1Z3CGB0_FUSNP</name>
<sequence>MSKSFYIKNKKKFLFYEKVMTIKELLDIDDTKQLKTFFEYSFDDANFDYKKFYDSRLDNYECFLFGVENKSFRGMYFSYDKKKKSYVITLYTPSSEEDWILALNYMKCLSKKLNSNIISEDEEIFTAENINTFNYKFDISVGIKSIFRHTKNSEDSINTIFGVNYPINFDHKLITKFINSDNKIKEFSEFCRNIQYLDTAIFRQKQSFYKIENSLKVYGTYMFLENFKQILPYKPNIEFPYLKKIGEKDIAYWDISFCIEKSPKKYEEIGRIYYEDFIQKLPKNKYEFIDATYILIEPLNKKEIYKILDYYELNKSK</sequence>
<organism evidence="1 2">
    <name type="scientific">Fusobacterium nucleatum subsp. polymorphum</name>
    <name type="common">Fusobacterium polymorphum</name>
    <dbReference type="NCBI Taxonomy" id="76857"/>
    <lineage>
        <taxon>Bacteria</taxon>
        <taxon>Fusobacteriati</taxon>
        <taxon>Fusobacteriota</taxon>
        <taxon>Fusobacteriia</taxon>
        <taxon>Fusobacteriales</taxon>
        <taxon>Fusobacteriaceae</taxon>
        <taxon>Fusobacterium</taxon>
    </lineage>
</organism>
<evidence type="ECO:0000313" key="2">
    <source>
        <dbReference type="Proteomes" id="UP000196759"/>
    </source>
</evidence>
<accession>A0A1Z3CGB0</accession>
<dbReference type="Pfam" id="PF14132">
    <property type="entry name" value="DUF4299"/>
    <property type="match status" value="1"/>
</dbReference>
<evidence type="ECO:0000313" key="1">
    <source>
        <dbReference type="EMBL" id="ASC02657.1"/>
    </source>
</evidence>
<protein>
    <recommendedName>
        <fullName evidence="3">DUF4299 family protein</fullName>
    </recommendedName>
</protein>
<proteinExistence type="predicted"/>
<reference evidence="1 2" key="1">
    <citation type="submission" date="2017-06" db="EMBL/GenBank/DDBJ databases">
        <title>Draft genome sequence of Fusobacterium nucleatum subsp. polymorphum KCOM 1260 (=ChDC F218).</title>
        <authorList>
            <person name="Kook J.-K."/>
            <person name="Park S.-N."/>
            <person name="Lim Y.K."/>
            <person name="Roh H."/>
        </authorList>
    </citation>
    <scope>NUCLEOTIDE SEQUENCE [LARGE SCALE GENOMIC DNA]</scope>
    <source>
        <strain evidence="2">KCOM 1260 (ChDC F218)</strain>
    </source>
</reference>
<dbReference type="Proteomes" id="UP000196759">
    <property type="component" value="Chromosome"/>
</dbReference>
<gene>
    <name evidence="1" type="ORF">CBG50_04655</name>
</gene>
<evidence type="ECO:0008006" key="3">
    <source>
        <dbReference type="Google" id="ProtNLM"/>
    </source>
</evidence>